<dbReference type="Proteomes" id="UP000198552">
    <property type="component" value="Unassembled WGS sequence"/>
</dbReference>
<evidence type="ECO:0008006" key="5">
    <source>
        <dbReference type="Google" id="ProtNLM"/>
    </source>
</evidence>
<protein>
    <recommendedName>
        <fullName evidence="5">DNA-binding protein</fullName>
    </recommendedName>
</protein>
<sequence>MHMTAQTHYQAELDAGRFRLQQCQDCQRHVFPPRELCPHCGAAALRWTAAGGQGTVYSASTIARKADAGGPYNVSLIDLDEGVRMMSRVEGVAPDAVCIGQRVHAYVGSREGRGLVLFAPLRDPRASAATSGGAA</sequence>
<dbReference type="PANTHER" id="PTHR34075:SF5">
    <property type="entry name" value="BLR3430 PROTEIN"/>
    <property type="match status" value="1"/>
</dbReference>
<dbReference type="EMBL" id="FNHP01000002">
    <property type="protein sequence ID" value="SDM08716.1"/>
    <property type="molecule type" value="Genomic_DNA"/>
</dbReference>
<dbReference type="PANTHER" id="PTHR34075">
    <property type="entry name" value="BLR3430 PROTEIN"/>
    <property type="match status" value="1"/>
</dbReference>
<dbReference type="InterPro" id="IPR052513">
    <property type="entry name" value="Thioester_dehydratase-like"/>
</dbReference>
<evidence type="ECO:0000259" key="2">
    <source>
        <dbReference type="Pfam" id="PF12172"/>
    </source>
</evidence>
<dbReference type="InterPro" id="IPR012340">
    <property type="entry name" value="NA-bd_OB-fold"/>
</dbReference>
<gene>
    <name evidence="3" type="ORF">SAMN05428957_102221</name>
</gene>
<dbReference type="Pfam" id="PF12172">
    <property type="entry name" value="zf-ChsH2"/>
    <property type="match status" value="1"/>
</dbReference>
<name>A0A1G9QCG4_9BURK</name>
<organism evidence="3 4">
    <name type="scientific">Oryzisolibacter propanilivorax</name>
    <dbReference type="NCBI Taxonomy" id="1527607"/>
    <lineage>
        <taxon>Bacteria</taxon>
        <taxon>Pseudomonadati</taxon>
        <taxon>Pseudomonadota</taxon>
        <taxon>Betaproteobacteria</taxon>
        <taxon>Burkholderiales</taxon>
        <taxon>Comamonadaceae</taxon>
        <taxon>Oryzisolibacter</taxon>
    </lineage>
</organism>
<dbReference type="RefSeq" id="WP_091566894.1">
    <property type="nucleotide sequence ID" value="NZ_FNHP01000002.1"/>
</dbReference>
<dbReference type="STRING" id="1527607.SAMN05428957_102221"/>
<dbReference type="OrthoDB" id="5514845at2"/>
<dbReference type="Pfam" id="PF01796">
    <property type="entry name" value="OB_ChsH2_C"/>
    <property type="match status" value="1"/>
</dbReference>
<dbReference type="InterPro" id="IPR022002">
    <property type="entry name" value="ChsH2_Znr"/>
</dbReference>
<dbReference type="AlphaFoldDB" id="A0A1G9QCG4"/>
<evidence type="ECO:0000259" key="1">
    <source>
        <dbReference type="Pfam" id="PF01796"/>
    </source>
</evidence>
<feature type="domain" description="ChsH2 rubredoxin-like zinc ribbon" evidence="2">
    <location>
        <begin position="12"/>
        <end position="45"/>
    </location>
</feature>
<dbReference type="Gene3D" id="6.10.30.10">
    <property type="match status" value="1"/>
</dbReference>
<proteinExistence type="predicted"/>
<keyword evidence="4" id="KW-1185">Reference proteome</keyword>
<accession>A0A1G9QCG4</accession>
<evidence type="ECO:0000313" key="4">
    <source>
        <dbReference type="Proteomes" id="UP000198552"/>
    </source>
</evidence>
<dbReference type="SUPFAM" id="SSF50249">
    <property type="entry name" value="Nucleic acid-binding proteins"/>
    <property type="match status" value="1"/>
</dbReference>
<feature type="domain" description="ChsH2 C-terminal OB-fold" evidence="1">
    <location>
        <begin position="47"/>
        <end position="106"/>
    </location>
</feature>
<dbReference type="InterPro" id="IPR002878">
    <property type="entry name" value="ChsH2_C"/>
</dbReference>
<evidence type="ECO:0000313" key="3">
    <source>
        <dbReference type="EMBL" id="SDM08716.1"/>
    </source>
</evidence>
<reference evidence="4" key="1">
    <citation type="submission" date="2016-10" db="EMBL/GenBank/DDBJ databases">
        <authorList>
            <person name="Varghese N."/>
            <person name="Submissions S."/>
        </authorList>
    </citation>
    <scope>NUCLEOTIDE SEQUENCE [LARGE SCALE GENOMIC DNA]</scope>
    <source>
        <strain evidence="4">EPL6</strain>
    </source>
</reference>